<feature type="compositionally biased region" description="Basic and acidic residues" evidence="6">
    <location>
        <begin position="56"/>
        <end position="75"/>
    </location>
</feature>
<accession>A0ABM1E1P4</accession>
<dbReference type="PANTHER" id="PTHR10687">
    <property type="entry name" value="SECRETORY CARRIER-ASSOCIATED MEMBRANE PROTEIN SCAMP"/>
    <property type="match status" value="1"/>
</dbReference>
<evidence type="ECO:0000256" key="2">
    <source>
        <dbReference type="ARBA" id="ARBA00022692"/>
    </source>
</evidence>
<dbReference type="InterPro" id="IPR007273">
    <property type="entry name" value="SCAMP"/>
</dbReference>
<evidence type="ECO:0000256" key="3">
    <source>
        <dbReference type="ARBA" id="ARBA00022989"/>
    </source>
</evidence>
<feature type="transmembrane region" description="Helical" evidence="5">
    <location>
        <begin position="184"/>
        <end position="211"/>
    </location>
</feature>
<evidence type="ECO:0000313" key="7">
    <source>
        <dbReference type="Proteomes" id="UP000695022"/>
    </source>
</evidence>
<dbReference type="Proteomes" id="UP000695022">
    <property type="component" value="Unplaced"/>
</dbReference>
<comment type="caution">
    <text evidence="5">Lacks conserved residue(s) required for the propagation of feature annotation.</text>
</comment>
<evidence type="ECO:0000256" key="1">
    <source>
        <dbReference type="ARBA" id="ARBA00004141"/>
    </source>
</evidence>
<dbReference type="RefSeq" id="XP_014666115.1">
    <property type="nucleotide sequence ID" value="XM_014810629.1"/>
</dbReference>
<feature type="transmembrane region" description="Helical" evidence="5">
    <location>
        <begin position="231"/>
        <end position="256"/>
    </location>
</feature>
<feature type="transmembrane region" description="Helical" evidence="5">
    <location>
        <begin position="121"/>
        <end position="145"/>
    </location>
</feature>
<keyword evidence="3 5" id="KW-1133">Transmembrane helix</keyword>
<evidence type="ECO:0000256" key="4">
    <source>
        <dbReference type="ARBA" id="ARBA00023136"/>
    </source>
</evidence>
<keyword evidence="5" id="KW-0813">Transport</keyword>
<gene>
    <name evidence="8" type="primary">LOC106808071</name>
</gene>
<dbReference type="GeneID" id="106808071"/>
<evidence type="ECO:0000256" key="6">
    <source>
        <dbReference type="SAM" id="MobiDB-lite"/>
    </source>
</evidence>
<evidence type="ECO:0000313" key="8">
    <source>
        <dbReference type="RefSeq" id="XP_014666115.1"/>
    </source>
</evidence>
<evidence type="ECO:0000256" key="5">
    <source>
        <dbReference type="RuleBase" id="RU363122"/>
    </source>
</evidence>
<keyword evidence="7" id="KW-1185">Reference proteome</keyword>
<name>A0ABM1E1P4_PRICU</name>
<comment type="subcellular location">
    <subcellularLocation>
        <location evidence="1 5">Membrane</location>
        <topology evidence="1 5">Multi-pass membrane protein</topology>
    </subcellularLocation>
</comment>
<organism evidence="7 8">
    <name type="scientific">Priapulus caudatus</name>
    <name type="common">Priapulid worm</name>
    <dbReference type="NCBI Taxonomy" id="37621"/>
    <lineage>
        <taxon>Eukaryota</taxon>
        <taxon>Metazoa</taxon>
        <taxon>Ecdysozoa</taxon>
        <taxon>Scalidophora</taxon>
        <taxon>Priapulida</taxon>
        <taxon>Priapulimorpha</taxon>
        <taxon>Priapulimorphida</taxon>
        <taxon>Priapulidae</taxon>
        <taxon>Priapulus</taxon>
    </lineage>
</organism>
<sequence length="318" mass="35583">MAGFDSNPFANQQGDNPFSQGQQQPPPAQSQPAVVPAKQDPPPYTQAAAKPIDTSDLQRRQEELERKEAELSRREAELGRQPLNIRQNNWPPVPGFCPCGPCFYQEFSVDIPTEFQNIVKIFYYLWMFYACLMFLNILGCLAYWITGGSPTTFGLSILFFVLFTPAAFVCWYRPVYKAFRSDSSFNFFFFFFIFFFQFVVSIIQALGFNGFGTCGFFNGLETVSRGTTEGYVVGAIMFFLGLMFGISAVLEFIGLVRVGEVAGSMHEVTGGWFNAIGHTKINIVVGVIMILIGVAYSAFAATCLVLLMKKLKRLRAPE</sequence>
<dbReference type="Pfam" id="PF04144">
    <property type="entry name" value="SCAMP"/>
    <property type="match status" value="1"/>
</dbReference>
<feature type="transmembrane region" description="Helical" evidence="5">
    <location>
        <begin position="151"/>
        <end position="172"/>
    </location>
</feature>
<proteinExistence type="inferred from homology"/>
<dbReference type="PANTHER" id="PTHR10687:SF2">
    <property type="entry name" value="SECRETORY CARRIER-ASSOCIATED MEMBRANE PROTEIN"/>
    <property type="match status" value="1"/>
</dbReference>
<keyword evidence="4 5" id="KW-0472">Membrane</keyword>
<reference evidence="8" key="1">
    <citation type="submission" date="2025-08" db="UniProtKB">
        <authorList>
            <consortium name="RefSeq"/>
        </authorList>
    </citation>
    <scope>IDENTIFICATION</scope>
</reference>
<protein>
    <recommendedName>
        <fullName evidence="5">Secretory carrier-associated membrane protein</fullName>
        <shortName evidence="5">Secretory carrier membrane protein</shortName>
    </recommendedName>
</protein>
<keyword evidence="2 5" id="KW-0812">Transmembrane</keyword>
<feature type="region of interest" description="Disordered" evidence="6">
    <location>
        <begin position="1"/>
        <end position="75"/>
    </location>
</feature>
<feature type="transmembrane region" description="Helical" evidence="5">
    <location>
        <begin position="283"/>
        <end position="308"/>
    </location>
</feature>
<comment type="similarity">
    <text evidence="5">Belongs to the SCAMP family.</text>
</comment>